<dbReference type="InterPro" id="IPR036396">
    <property type="entry name" value="Cyt_P450_sf"/>
</dbReference>
<dbReference type="InterPro" id="IPR002401">
    <property type="entry name" value="Cyt_P450_E_grp-I"/>
</dbReference>
<keyword evidence="7" id="KW-0732">Signal</keyword>
<dbReference type="GO" id="GO:0004497">
    <property type="term" value="F:monooxygenase activity"/>
    <property type="evidence" value="ECO:0007669"/>
    <property type="project" value="UniProtKB-KW"/>
</dbReference>
<dbReference type="PANTHER" id="PTHR47955">
    <property type="entry name" value="CYTOCHROME P450 FAMILY 71 PROTEIN"/>
    <property type="match status" value="1"/>
</dbReference>
<evidence type="ECO:0000256" key="2">
    <source>
        <dbReference type="ARBA" id="ARBA00022723"/>
    </source>
</evidence>
<sequence length="507" mass="57529">MLTLSSALFFFLLLFLLFKWYSNSSSNQNLPPSPPKFPILGNLHQIGLFPHKTFQTLAKQYGHMMLLHFGRVPVLVVSSADAAREIMKTHDRVFASRPTMKMSNIILYDSKDVAAAKYGEYWRQIRSICVLHLLSVKRVQSLFSVRGEEVALFMEKIRNSSYSSTPVNLSESLSTLTNDIICRATLGRKYGRESGKEFKKMMMEFNELGGSFVIGDYIPWFDWLTHLSGLYARAKRVAKQFDDLMEEIVEEHKNRQKGANNNSHDDPSDSEHHNDFVDVLLWIQRTNAAGFPVDRTTIKALTLDMFIAGTDTTSTFLEWAMTELIRHPNVMKKLQDEGRNVAGGDRVHITEQDLGHMPYLKAVVKETLRLRVPIPLLVPRESMQDIKLQGYHIAAGTRVIINAWAIARDPTYWDEPEEFKPERFMDSSIDVKGNDFQLIPFGAGRRSCPGIAFAMAVNEIVLANLVHQFDWALPGGVAGETFDMSETFGLTMHRKIPLVAVATPRKN</sequence>
<comment type="cofactor">
    <cofactor evidence="4">
        <name>heme</name>
        <dbReference type="ChEBI" id="CHEBI:30413"/>
    </cofactor>
</comment>
<feature type="region of interest" description="Disordered" evidence="6">
    <location>
        <begin position="252"/>
        <end position="272"/>
    </location>
</feature>
<keyword evidence="4 5" id="KW-0349">Heme</keyword>
<feature type="chain" id="PRO_5025627777" evidence="7">
    <location>
        <begin position="25"/>
        <end position="507"/>
    </location>
</feature>
<dbReference type="FunFam" id="1.10.630.10:FF:000011">
    <property type="entry name" value="Cytochrome P450 83B1"/>
    <property type="match status" value="1"/>
</dbReference>
<dbReference type="PRINTS" id="PR00463">
    <property type="entry name" value="EP450I"/>
</dbReference>
<keyword evidence="5" id="KW-0503">Monooxygenase</keyword>
<dbReference type="InterPro" id="IPR001128">
    <property type="entry name" value="Cyt_P450"/>
</dbReference>
<dbReference type="PRINTS" id="PR00385">
    <property type="entry name" value="P450"/>
</dbReference>
<name>A0A6A4Q9U1_LUPAL</name>
<dbReference type="OrthoDB" id="1470350at2759"/>
<protein>
    <submittedName>
        <fullName evidence="8">Putative cytochrome P450</fullName>
    </submittedName>
</protein>
<keyword evidence="3 4" id="KW-0408">Iron</keyword>
<dbReference type="Proteomes" id="UP000447434">
    <property type="component" value="Chromosome 7"/>
</dbReference>
<dbReference type="CDD" id="cd11072">
    <property type="entry name" value="CYP71-like"/>
    <property type="match status" value="1"/>
</dbReference>
<dbReference type="Gene3D" id="1.10.630.10">
    <property type="entry name" value="Cytochrome P450"/>
    <property type="match status" value="1"/>
</dbReference>
<dbReference type="Pfam" id="PF00067">
    <property type="entry name" value="p450"/>
    <property type="match status" value="1"/>
</dbReference>
<dbReference type="GO" id="GO:0016705">
    <property type="term" value="F:oxidoreductase activity, acting on paired donors, with incorporation or reduction of molecular oxygen"/>
    <property type="evidence" value="ECO:0007669"/>
    <property type="project" value="InterPro"/>
</dbReference>
<evidence type="ECO:0000313" key="9">
    <source>
        <dbReference type="Proteomes" id="UP000447434"/>
    </source>
</evidence>
<dbReference type="AlphaFoldDB" id="A0A6A4Q9U1"/>
<feature type="compositionally biased region" description="Basic and acidic residues" evidence="6">
    <location>
        <begin position="263"/>
        <end position="272"/>
    </location>
</feature>
<dbReference type="InterPro" id="IPR017972">
    <property type="entry name" value="Cyt_P450_CS"/>
</dbReference>
<comment type="similarity">
    <text evidence="1 5">Belongs to the cytochrome P450 family.</text>
</comment>
<reference evidence="9" key="1">
    <citation type="journal article" date="2020" name="Nat. Commun.">
        <title>Genome sequence of the cluster root forming white lupin.</title>
        <authorList>
            <person name="Hufnagel B."/>
            <person name="Marques A."/>
            <person name="Soriano A."/>
            <person name="Marques L."/>
            <person name="Divol F."/>
            <person name="Doumas P."/>
            <person name="Sallet E."/>
            <person name="Mancinotti D."/>
            <person name="Carrere S."/>
            <person name="Marande W."/>
            <person name="Arribat S."/>
            <person name="Keller J."/>
            <person name="Huneau C."/>
            <person name="Blein T."/>
            <person name="Aime D."/>
            <person name="Laguerre M."/>
            <person name="Taylor J."/>
            <person name="Schubert V."/>
            <person name="Nelson M."/>
            <person name="Geu-Flores F."/>
            <person name="Crespi M."/>
            <person name="Gallardo-Guerrero K."/>
            <person name="Delaux P.-M."/>
            <person name="Salse J."/>
            <person name="Berges H."/>
            <person name="Guyot R."/>
            <person name="Gouzy J."/>
            <person name="Peret B."/>
        </authorList>
    </citation>
    <scope>NUCLEOTIDE SEQUENCE [LARGE SCALE GENOMIC DNA]</scope>
    <source>
        <strain evidence="9">cv. Amiga</strain>
    </source>
</reference>
<evidence type="ECO:0000256" key="5">
    <source>
        <dbReference type="RuleBase" id="RU000461"/>
    </source>
</evidence>
<evidence type="ECO:0000256" key="7">
    <source>
        <dbReference type="SAM" id="SignalP"/>
    </source>
</evidence>
<keyword evidence="9" id="KW-1185">Reference proteome</keyword>
<evidence type="ECO:0000256" key="1">
    <source>
        <dbReference type="ARBA" id="ARBA00010617"/>
    </source>
</evidence>
<proteinExistence type="inferred from homology"/>
<gene>
    <name evidence="8" type="ORF">Lalb_Chr07g0183051</name>
</gene>
<dbReference type="SUPFAM" id="SSF48264">
    <property type="entry name" value="Cytochrome P450"/>
    <property type="match status" value="1"/>
</dbReference>
<dbReference type="EMBL" id="WOCE01000007">
    <property type="protein sequence ID" value="KAE9610104.1"/>
    <property type="molecule type" value="Genomic_DNA"/>
</dbReference>
<dbReference type="PROSITE" id="PS00086">
    <property type="entry name" value="CYTOCHROME_P450"/>
    <property type="match status" value="1"/>
</dbReference>
<feature type="signal peptide" evidence="7">
    <location>
        <begin position="1"/>
        <end position="24"/>
    </location>
</feature>
<dbReference type="GO" id="GO:0020037">
    <property type="term" value="F:heme binding"/>
    <property type="evidence" value="ECO:0007669"/>
    <property type="project" value="InterPro"/>
</dbReference>
<dbReference type="PANTHER" id="PTHR47955:SF15">
    <property type="entry name" value="CYTOCHROME P450 71A2-LIKE"/>
    <property type="match status" value="1"/>
</dbReference>
<evidence type="ECO:0000256" key="6">
    <source>
        <dbReference type="SAM" id="MobiDB-lite"/>
    </source>
</evidence>
<evidence type="ECO:0000313" key="8">
    <source>
        <dbReference type="EMBL" id="KAE9610104.1"/>
    </source>
</evidence>
<evidence type="ECO:0000256" key="4">
    <source>
        <dbReference type="PIRSR" id="PIRSR602401-1"/>
    </source>
</evidence>
<dbReference type="GO" id="GO:0005506">
    <property type="term" value="F:iron ion binding"/>
    <property type="evidence" value="ECO:0007669"/>
    <property type="project" value="InterPro"/>
</dbReference>
<keyword evidence="2 4" id="KW-0479">Metal-binding</keyword>
<feature type="binding site" description="axial binding residue" evidence="4">
    <location>
        <position position="448"/>
    </location>
    <ligand>
        <name>heme</name>
        <dbReference type="ChEBI" id="CHEBI:30413"/>
    </ligand>
    <ligandPart>
        <name>Fe</name>
        <dbReference type="ChEBI" id="CHEBI:18248"/>
    </ligandPart>
</feature>
<evidence type="ECO:0000256" key="3">
    <source>
        <dbReference type="ARBA" id="ARBA00023004"/>
    </source>
</evidence>
<comment type="caution">
    <text evidence="8">The sequence shown here is derived from an EMBL/GenBank/DDBJ whole genome shotgun (WGS) entry which is preliminary data.</text>
</comment>
<organism evidence="8 9">
    <name type="scientific">Lupinus albus</name>
    <name type="common">White lupine</name>
    <name type="synonym">Lupinus termis</name>
    <dbReference type="NCBI Taxonomy" id="3870"/>
    <lineage>
        <taxon>Eukaryota</taxon>
        <taxon>Viridiplantae</taxon>
        <taxon>Streptophyta</taxon>
        <taxon>Embryophyta</taxon>
        <taxon>Tracheophyta</taxon>
        <taxon>Spermatophyta</taxon>
        <taxon>Magnoliopsida</taxon>
        <taxon>eudicotyledons</taxon>
        <taxon>Gunneridae</taxon>
        <taxon>Pentapetalae</taxon>
        <taxon>rosids</taxon>
        <taxon>fabids</taxon>
        <taxon>Fabales</taxon>
        <taxon>Fabaceae</taxon>
        <taxon>Papilionoideae</taxon>
        <taxon>50 kb inversion clade</taxon>
        <taxon>genistoids sensu lato</taxon>
        <taxon>core genistoids</taxon>
        <taxon>Genisteae</taxon>
        <taxon>Lupinus</taxon>
    </lineage>
</organism>
<accession>A0A6A4Q9U1</accession>
<keyword evidence="5" id="KW-0560">Oxidoreductase</keyword>